<dbReference type="EMBL" id="JAPDOG010000025">
    <property type="protein sequence ID" value="MCW3783838.1"/>
    <property type="molecule type" value="Genomic_DNA"/>
</dbReference>
<dbReference type="InterPro" id="IPR003593">
    <property type="entry name" value="AAA+_ATPase"/>
</dbReference>
<keyword evidence="5" id="KW-1133">Transmembrane helix</keyword>
<accession>A0ABT3J827</accession>
<protein>
    <submittedName>
        <fullName evidence="9">ABC transporter ATP-binding protein/permease</fullName>
    </submittedName>
</protein>
<dbReference type="PROSITE" id="PS00211">
    <property type="entry name" value="ABC_TRANSPORTER_1"/>
    <property type="match status" value="1"/>
</dbReference>
<dbReference type="InterPro" id="IPR039421">
    <property type="entry name" value="Type_1_exporter"/>
</dbReference>
<gene>
    <name evidence="9" type="ORF">OM960_20070</name>
</gene>
<feature type="domain" description="ABC transporter" evidence="7">
    <location>
        <begin position="169"/>
        <end position="403"/>
    </location>
</feature>
<dbReference type="InterPro" id="IPR036640">
    <property type="entry name" value="ABC1_TM_sf"/>
</dbReference>
<dbReference type="SUPFAM" id="SSF90123">
    <property type="entry name" value="ABC transporter transmembrane region"/>
    <property type="match status" value="1"/>
</dbReference>
<evidence type="ECO:0000256" key="5">
    <source>
        <dbReference type="ARBA" id="ARBA00022989"/>
    </source>
</evidence>
<evidence type="ECO:0000256" key="1">
    <source>
        <dbReference type="ARBA" id="ARBA00004651"/>
    </source>
</evidence>
<dbReference type="InterPro" id="IPR017871">
    <property type="entry name" value="ABC_transporter-like_CS"/>
</dbReference>
<dbReference type="PROSITE" id="PS50929">
    <property type="entry name" value="ABC_TM1F"/>
    <property type="match status" value="1"/>
</dbReference>
<evidence type="ECO:0000259" key="8">
    <source>
        <dbReference type="PROSITE" id="PS50929"/>
    </source>
</evidence>
<evidence type="ECO:0000256" key="4">
    <source>
        <dbReference type="ARBA" id="ARBA00022840"/>
    </source>
</evidence>
<dbReference type="Gene3D" id="3.40.50.300">
    <property type="entry name" value="P-loop containing nucleotide triphosphate hydrolases"/>
    <property type="match status" value="1"/>
</dbReference>
<dbReference type="SUPFAM" id="SSF52540">
    <property type="entry name" value="P-loop containing nucleoside triphosphate hydrolases"/>
    <property type="match status" value="1"/>
</dbReference>
<dbReference type="Gene3D" id="1.20.1560.10">
    <property type="entry name" value="ABC transporter type 1, transmembrane domain"/>
    <property type="match status" value="1"/>
</dbReference>
<keyword evidence="10" id="KW-1185">Reference proteome</keyword>
<dbReference type="Pfam" id="PF00664">
    <property type="entry name" value="ABC_membrane"/>
    <property type="match status" value="1"/>
</dbReference>
<dbReference type="PANTHER" id="PTHR24221">
    <property type="entry name" value="ATP-BINDING CASSETTE SUB-FAMILY B"/>
    <property type="match status" value="1"/>
</dbReference>
<organism evidence="9 10">
    <name type="scientific">Defluviimonas salinarum</name>
    <dbReference type="NCBI Taxonomy" id="2992147"/>
    <lineage>
        <taxon>Bacteria</taxon>
        <taxon>Pseudomonadati</taxon>
        <taxon>Pseudomonadota</taxon>
        <taxon>Alphaproteobacteria</taxon>
        <taxon>Rhodobacterales</taxon>
        <taxon>Paracoccaceae</taxon>
        <taxon>Albidovulum</taxon>
    </lineage>
</organism>
<evidence type="ECO:0000313" key="10">
    <source>
        <dbReference type="Proteomes" id="UP001207582"/>
    </source>
</evidence>
<dbReference type="InterPro" id="IPR003439">
    <property type="entry name" value="ABC_transporter-like_ATP-bd"/>
</dbReference>
<keyword evidence="3" id="KW-0547">Nucleotide-binding</keyword>
<evidence type="ECO:0000256" key="6">
    <source>
        <dbReference type="ARBA" id="ARBA00023136"/>
    </source>
</evidence>
<dbReference type="PANTHER" id="PTHR24221:SF654">
    <property type="entry name" value="ATP-BINDING CASSETTE SUB-FAMILY B MEMBER 6"/>
    <property type="match status" value="1"/>
</dbReference>
<proteinExistence type="predicted"/>
<dbReference type="Pfam" id="PF00005">
    <property type="entry name" value="ABC_tran"/>
    <property type="match status" value="1"/>
</dbReference>
<keyword evidence="6" id="KW-0472">Membrane</keyword>
<dbReference type="RefSeq" id="WP_264773216.1">
    <property type="nucleotide sequence ID" value="NZ_JAPDOG010000025.1"/>
</dbReference>
<feature type="non-terminal residue" evidence="9">
    <location>
        <position position="1"/>
    </location>
</feature>
<dbReference type="GO" id="GO:0005524">
    <property type="term" value="F:ATP binding"/>
    <property type="evidence" value="ECO:0007669"/>
    <property type="project" value="UniProtKB-KW"/>
</dbReference>
<evidence type="ECO:0000313" key="9">
    <source>
        <dbReference type="EMBL" id="MCW3783838.1"/>
    </source>
</evidence>
<evidence type="ECO:0000256" key="2">
    <source>
        <dbReference type="ARBA" id="ARBA00022692"/>
    </source>
</evidence>
<dbReference type="PROSITE" id="PS50893">
    <property type="entry name" value="ABC_TRANSPORTER_2"/>
    <property type="match status" value="1"/>
</dbReference>
<dbReference type="Proteomes" id="UP001207582">
    <property type="component" value="Unassembled WGS sequence"/>
</dbReference>
<reference evidence="9 10" key="1">
    <citation type="submission" date="2022-10" db="EMBL/GenBank/DDBJ databases">
        <title>Defluviimonas sp. CAU 1641 isolated from mud.</title>
        <authorList>
            <person name="Kim W."/>
        </authorList>
    </citation>
    <scope>NUCLEOTIDE SEQUENCE [LARGE SCALE GENOMIC DNA]</scope>
    <source>
        <strain evidence="9 10">CAU 1641</strain>
    </source>
</reference>
<evidence type="ECO:0000259" key="7">
    <source>
        <dbReference type="PROSITE" id="PS50893"/>
    </source>
</evidence>
<feature type="domain" description="ABC transmembrane type-1" evidence="8">
    <location>
        <begin position="1"/>
        <end position="135"/>
    </location>
</feature>
<dbReference type="InterPro" id="IPR027417">
    <property type="entry name" value="P-loop_NTPase"/>
</dbReference>
<evidence type="ECO:0000256" key="3">
    <source>
        <dbReference type="ARBA" id="ARBA00022741"/>
    </source>
</evidence>
<keyword evidence="4 9" id="KW-0067">ATP-binding</keyword>
<comment type="subcellular location">
    <subcellularLocation>
        <location evidence="1">Cell membrane</location>
        <topology evidence="1">Multi-pass membrane protein</topology>
    </subcellularLocation>
</comment>
<sequence length="411" mass="43921">AAMFGIRKILGRVRQIMEAEMASAAEIIKVIQETSAGIRVVKAFALEDSMAERMRSAVASVESRANALARLEAATSPLMETLSGFAIAAVVALSAVSLFGDTATTPGELMSFVTALLMAYEPAKRLARMRVSLESGMVGVGMMYHILDTPISVTEAPEARPLPAGPGAVRLCEVSFGYGKDRPILRGLDITFEAGRTTALVGPSGGGKSTIINLIMRLYDPTEGSVEIDGCDLREARFASLRDRIAFVGQETFLFAGSVMHNIRLGRREATDDEVIAAAKAANAHDFILGLPQGYASNVGENGGNLSGGQRQRIAIARALLRDAPILLMDEATSALDSESEFLVQQALGRLTEGRTTIVIAHRLSTVMSADRIVVIKDGQVDEEGAPDSLLARDGLFRTLYDHQFGHAEAR</sequence>
<dbReference type="SMART" id="SM00382">
    <property type="entry name" value="AAA"/>
    <property type="match status" value="1"/>
</dbReference>
<keyword evidence="2" id="KW-0812">Transmembrane</keyword>
<name>A0ABT3J827_9RHOB</name>
<comment type="caution">
    <text evidence="9">The sequence shown here is derived from an EMBL/GenBank/DDBJ whole genome shotgun (WGS) entry which is preliminary data.</text>
</comment>
<dbReference type="InterPro" id="IPR011527">
    <property type="entry name" value="ABC1_TM_dom"/>
</dbReference>